<evidence type="ECO:0000313" key="1">
    <source>
        <dbReference type="EMBL" id="MCF3948919.1"/>
    </source>
</evidence>
<evidence type="ECO:0000313" key="2">
    <source>
        <dbReference type="Proteomes" id="UP001521209"/>
    </source>
</evidence>
<proteinExistence type="predicted"/>
<dbReference type="RefSeq" id="WP_407932579.1">
    <property type="nucleotide sequence ID" value="NZ_JAKGBZ010000107.1"/>
</dbReference>
<name>A0ABS9E1M6_9PROT</name>
<evidence type="ECO:0008006" key="3">
    <source>
        <dbReference type="Google" id="ProtNLM"/>
    </source>
</evidence>
<sequence>PDCYDELWERLRARHGKQNGTRSMVAVLLLGREFGHDRLRAAVISTVSLGACDVAAVRYLLTEARLHKGRPEPIDVGELARYDRPMPSVADYDVLLTAPCMGSA</sequence>
<organism evidence="1 2">
    <name type="scientific">Acidiphilium iwatense</name>
    <dbReference type="NCBI Taxonomy" id="768198"/>
    <lineage>
        <taxon>Bacteria</taxon>
        <taxon>Pseudomonadati</taxon>
        <taxon>Pseudomonadota</taxon>
        <taxon>Alphaproteobacteria</taxon>
        <taxon>Acetobacterales</taxon>
        <taxon>Acidocellaceae</taxon>
        <taxon>Acidiphilium</taxon>
    </lineage>
</organism>
<gene>
    <name evidence="1" type="ORF">L2A60_19955</name>
</gene>
<dbReference type="EMBL" id="JAKGBZ010000107">
    <property type="protein sequence ID" value="MCF3948919.1"/>
    <property type="molecule type" value="Genomic_DNA"/>
</dbReference>
<protein>
    <recommendedName>
        <fullName evidence="3">Transposase</fullName>
    </recommendedName>
</protein>
<accession>A0ABS9E1M6</accession>
<feature type="non-terminal residue" evidence="1">
    <location>
        <position position="1"/>
    </location>
</feature>
<reference evidence="1 2" key="1">
    <citation type="submission" date="2022-01" db="EMBL/GenBank/DDBJ databases">
        <authorList>
            <person name="Won M."/>
            <person name="Kim S.-J."/>
            <person name="Kwon S.-W."/>
        </authorList>
    </citation>
    <scope>NUCLEOTIDE SEQUENCE [LARGE SCALE GENOMIC DNA]</scope>
    <source>
        <strain evidence="1 2">KCTC 23505</strain>
    </source>
</reference>
<dbReference type="Proteomes" id="UP001521209">
    <property type="component" value="Unassembled WGS sequence"/>
</dbReference>
<keyword evidence="2" id="KW-1185">Reference proteome</keyword>
<comment type="caution">
    <text evidence="1">The sequence shown here is derived from an EMBL/GenBank/DDBJ whole genome shotgun (WGS) entry which is preliminary data.</text>
</comment>